<evidence type="ECO:0000313" key="8">
    <source>
        <dbReference type="Proteomes" id="UP000223071"/>
    </source>
</evidence>
<dbReference type="GO" id="GO:0003700">
    <property type="term" value="F:DNA-binding transcription factor activity"/>
    <property type="evidence" value="ECO:0007669"/>
    <property type="project" value="TreeGrafter"/>
</dbReference>
<dbReference type="EMBL" id="PDJQ01000001">
    <property type="protein sequence ID" value="PFG74567.1"/>
    <property type="molecule type" value="Genomic_DNA"/>
</dbReference>
<dbReference type="InterPro" id="IPR039538">
    <property type="entry name" value="BetI_C"/>
</dbReference>
<dbReference type="Gene3D" id="1.10.357.10">
    <property type="entry name" value="Tetracycline Repressor, domain 2"/>
    <property type="match status" value="1"/>
</dbReference>
<evidence type="ECO:0000256" key="5">
    <source>
        <dbReference type="PROSITE-ProRule" id="PRU00335"/>
    </source>
</evidence>
<protein>
    <submittedName>
        <fullName evidence="7">TetR family transcriptional regulator</fullName>
    </submittedName>
</protein>
<dbReference type="RefSeq" id="WP_098503943.1">
    <property type="nucleotide sequence ID" value="NZ_PDJQ01000001.1"/>
</dbReference>
<proteinExistence type="predicted"/>
<keyword evidence="3 5" id="KW-0238">DNA-binding</keyword>
<dbReference type="InterPro" id="IPR001647">
    <property type="entry name" value="HTH_TetR"/>
</dbReference>
<dbReference type="PROSITE" id="PS50977">
    <property type="entry name" value="HTH_TETR_2"/>
    <property type="match status" value="1"/>
</dbReference>
<dbReference type="InterPro" id="IPR036271">
    <property type="entry name" value="Tet_transcr_reg_TetR-rel_C_sf"/>
</dbReference>
<dbReference type="SUPFAM" id="SSF48498">
    <property type="entry name" value="Tetracyclin repressor-like, C-terminal domain"/>
    <property type="match status" value="1"/>
</dbReference>
<evidence type="ECO:0000256" key="4">
    <source>
        <dbReference type="ARBA" id="ARBA00023163"/>
    </source>
</evidence>
<accession>A0A2A9HEW4</accession>
<evidence type="ECO:0000256" key="3">
    <source>
        <dbReference type="ARBA" id="ARBA00023125"/>
    </source>
</evidence>
<evidence type="ECO:0000256" key="1">
    <source>
        <dbReference type="ARBA" id="ARBA00022491"/>
    </source>
</evidence>
<dbReference type="Pfam" id="PF13977">
    <property type="entry name" value="TetR_C_6"/>
    <property type="match status" value="1"/>
</dbReference>
<evidence type="ECO:0000259" key="6">
    <source>
        <dbReference type="PROSITE" id="PS50977"/>
    </source>
</evidence>
<keyword evidence="1" id="KW-0678">Repressor</keyword>
<gene>
    <name evidence="7" type="ORF">A9A59_1800</name>
</gene>
<dbReference type="AlphaFoldDB" id="A0A2A9HEW4"/>
<dbReference type="GO" id="GO:0000976">
    <property type="term" value="F:transcription cis-regulatory region binding"/>
    <property type="evidence" value="ECO:0007669"/>
    <property type="project" value="TreeGrafter"/>
</dbReference>
<sequence length="208" mass="23055">MGRSSVTAERRRQIIDATVRVMGEKGWQEASIDEISKAAGVSRGLVSYHFGDKAALLAGVLERCREVFVDTVAVSIGPGLDPVYRLRMVTRTAILMARKESLTYDVFLHFTASARTERALGDRLRELYRDFRRGIANAIRDGQRIGAFRLDIDPEAAAAHHIGTVIGIAFQWLLDPNGFDLDLAARNAEDALVSHLTRRFPQFAEADG</sequence>
<reference evidence="7 8" key="1">
    <citation type="submission" date="2017-09" db="EMBL/GenBank/DDBJ databases">
        <title>Sequencing the genomes of two abundant thermophiles in Great Basin hot springs: Thermocrinis jamiesonii and novel Chloroflexi Thermoflexus hugenholtzii.</title>
        <authorList>
            <person name="Hedlund B."/>
        </authorList>
    </citation>
    <scope>NUCLEOTIDE SEQUENCE [LARGE SCALE GENOMIC DNA]</scope>
    <source>
        <strain evidence="7 8">G233</strain>
    </source>
</reference>
<keyword evidence="4" id="KW-0804">Transcription</keyword>
<dbReference type="Proteomes" id="UP000223071">
    <property type="component" value="Unassembled WGS sequence"/>
</dbReference>
<comment type="caution">
    <text evidence="7">The sequence shown here is derived from an EMBL/GenBank/DDBJ whole genome shotgun (WGS) entry which is preliminary data.</text>
</comment>
<organism evidence="7 8">
    <name type="scientific">Tepidiforma thermophila (strain KCTC 52669 / CGMCC 1.13589 / G233)</name>
    <dbReference type="NCBI Taxonomy" id="2761530"/>
    <lineage>
        <taxon>Bacteria</taxon>
        <taxon>Bacillati</taxon>
        <taxon>Chloroflexota</taxon>
        <taxon>Tepidiformia</taxon>
        <taxon>Tepidiformales</taxon>
        <taxon>Tepidiformaceae</taxon>
        <taxon>Tepidiforma</taxon>
    </lineage>
</organism>
<name>A0A2A9HEW4_TEPT2</name>
<feature type="domain" description="HTH tetR-type" evidence="6">
    <location>
        <begin position="8"/>
        <end position="68"/>
    </location>
</feature>
<keyword evidence="2" id="KW-0805">Transcription regulation</keyword>
<dbReference type="PRINTS" id="PR00455">
    <property type="entry name" value="HTHTETR"/>
</dbReference>
<dbReference type="PANTHER" id="PTHR30055">
    <property type="entry name" value="HTH-TYPE TRANSCRIPTIONAL REGULATOR RUTR"/>
    <property type="match status" value="1"/>
</dbReference>
<dbReference type="InterPro" id="IPR009057">
    <property type="entry name" value="Homeodomain-like_sf"/>
</dbReference>
<dbReference type="SUPFAM" id="SSF46689">
    <property type="entry name" value="Homeodomain-like"/>
    <property type="match status" value="1"/>
</dbReference>
<feature type="DNA-binding region" description="H-T-H motif" evidence="5">
    <location>
        <begin position="31"/>
        <end position="50"/>
    </location>
</feature>
<keyword evidence="8" id="KW-1185">Reference proteome</keyword>
<dbReference type="Pfam" id="PF00440">
    <property type="entry name" value="TetR_N"/>
    <property type="match status" value="1"/>
</dbReference>
<dbReference type="PANTHER" id="PTHR30055:SF240">
    <property type="entry name" value="HTH-TYPE TRANSCRIPTIONAL REGULATOR ACRR"/>
    <property type="match status" value="1"/>
</dbReference>
<evidence type="ECO:0000313" key="7">
    <source>
        <dbReference type="EMBL" id="PFG74567.1"/>
    </source>
</evidence>
<evidence type="ECO:0000256" key="2">
    <source>
        <dbReference type="ARBA" id="ARBA00023015"/>
    </source>
</evidence>
<dbReference type="InterPro" id="IPR050109">
    <property type="entry name" value="HTH-type_TetR-like_transc_reg"/>
</dbReference>